<evidence type="ECO:0000313" key="1">
    <source>
        <dbReference type="EnsemblMetazoa" id="ACUA010170-PA"/>
    </source>
</evidence>
<dbReference type="Proteomes" id="UP000075883">
    <property type="component" value="Unassembled WGS sequence"/>
</dbReference>
<dbReference type="EMBL" id="AXCM01000776">
    <property type="status" value="NOT_ANNOTATED_CDS"/>
    <property type="molecule type" value="Genomic_DNA"/>
</dbReference>
<proteinExistence type="predicted"/>
<organism evidence="1 2">
    <name type="scientific">Anopheles culicifacies</name>
    <dbReference type="NCBI Taxonomy" id="139723"/>
    <lineage>
        <taxon>Eukaryota</taxon>
        <taxon>Metazoa</taxon>
        <taxon>Ecdysozoa</taxon>
        <taxon>Arthropoda</taxon>
        <taxon>Hexapoda</taxon>
        <taxon>Insecta</taxon>
        <taxon>Pterygota</taxon>
        <taxon>Neoptera</taxon>
        <taxon>Endopterygota</taxon>
        <taxon>Diptera</taxon>
        <taxon>Nematocera</taxon>
        <taxon>Culicoidea</taxon>
        <taxon>Culicidae</taxon>
        <taxon>Anophelinae</taxon>
        <taxon>Anopheles</taxon>
        <taxon>culicifacies species complex</taxon>
    </lineage>
</organism>
<accession>A0A182M5S8</accession>
<protein>
    <submittedName>
        <fullName evidence="1">Uncharacterized protein</fullName>
    </submittedName>
</protein>
<dbReference type="EnsemblMetazoa" id="ACUA010170-RA">
    <property type="protein sequence ID" value="ACUA010170-PA"/>
    <property type="gene ID" value="ACUA010170"/>
</dbReference>
<reference evidence="2" key="1">
    <citation type="submission" date="2013-09" db="EMBL/GenBank/DDBJ databases">
        <title>The Genome Sequence of Anopheles culicifacies species A.</title>
        <authorList>
            <consortium name="The Broad Institute Genomics Platform"/>
            <person name="Neafsey D.E."/>
            <person name="Besansky N."/>
            <person name="Howell P."/>
            <person name="Walton C."/>
            <person name="Young S.K."/>
            <person name="Zeng Q."/>
            <person name="Gargeya S."/>
            <person name="Fitzgerald M."/>
            <person name="Haas B."/>
            <person name="Abouelleil A."/>
            <person name="Allen A.W."/>
            <person name="Alvarado L."/>
            <person name="Arachchi H.M."/>
            <person name="Berlin A.M."/>
            <person name="Chapman S.B."/>
            <person name="Gainer-Dewar J."/>
            <person name="Goldberg J."/>
            <person name="Griggs A."/>
            <person name="Gujja S."/>
            <person name="Hansen M."/>
            <person name="Howarth C."/>
            <person name="Imamovic A."/>
            <person name="Ireland A."/>
            <person name="Larimer J."/>
            <person name="McCowan C."/>
            <person name="Murphy C."/>
            <person name="Pearson M."/>
            <person name="Poon T.W."/>
            <person name="Priest M."/>
            <person name="Roberts A."/>
            <person name="Saif S."/>
            <person name="Shea T."/>
            <person name="Sisk P."/>
            <person name="Sykes S."/>
            <person name="Wortman J."/>
            <person name="Nusbaum C."/>
            <person name="Birren B."/>
        </authorList>
    </citation>
    <scope>NUCLEOTIDE SEQUENCE [LARGE SCALE GENOMIC DNA]</scope>
    <source>
        <strain evidence="2">A-37</strain>
    </source>
</reference>
<reference evidence="1" key="2">
    <citation type="submission" date="2020-05" db="UniProtKB">
        <authorList>
            <consortium name="EnsemblMetazoa"/>
        </authorList>
    </citation>
    <scope>IDENTIFICATION</scope>
    <source>
        <strain evidence="1">A-37</strain>
    </source>
</reference>
<evidence type="ECO:0000313" key="2">
    <source>
        <dbReference type="Proteomes" id="UP000075883"/>
    </source>
</evidence>
<name>A0A182M5S8_9DIPT</name>
<dbReference type="VEuPathDB" id="VectorBase:ACUA010170"/>
<dbReference type="AlphaFoldDB" id="A0A182M5S8"/>
<keyword evidence="2" id="KW-1185">Reference proteome</keyword>
<sequence>MDAVYSYERTGKLTTTVQHDRARFRPMTTTSTTTLMMMMMLLRTLSHTARVLPHSELRVPRVHCVQPQLVGALDPHITSALPHTLTHVTDTPSQLIGALNLNTSPYLYRPTDGQSECQRK</sequence>